<dbReference type="InterPro" id="IPR036397">
    <property type="entry name" value="RNaseH_sf"/>
</dbReference>
<organism evidence="1 2">
    <name type="scientific">Aphis glycines</name>
    <name type="common">Soybean aphid</name>
    <dbReference type="NCBI Taxonomy" id="307491"/>
    <lineage>
        <taxon>Eukaryota</taxon>
        <taxon>Metazoa</taxon>
        <taxon>Ecdysozoa</taxon>
        <taxon>Arthropoda</taxon>
        <taxon>Hexapoda</taxon>
        <taxon>Insecta</taxon>
        <taxon>Pterygota</taxon>
        <taxon>Neoptera</taxon>
        <taxon>Paraneoptera</taxon>
        <taxon>Hemiptera</taxon>
        <taxon>Sternorrhyncha</taxon>
        <taxon>Aphidomorpha</taxon>
        <taxon>Aphidoidea</taxon>
        <taxon>Aphididae</taxon>
        <taxon>Aphidini</taxon>
        <taxon>Aphis</taxon>
        <taxon>Aphis</taxon>
    </lineage>
</organism>
<dbReference type="GO" id="GO:0003676">
    <property type="term" value="F:nucleic acid binding"/>
    <property type="evidence" value="ECO:0007669"/>
    <property type="project" value="InterPro"/>
</dbReference>
<reference evidence="1 2" key="1">
    <citation type="submission" date="2019-08" db="EMBL/GenBank/DDBJ databases">
        <title>The genome of the soybean aphid Biotype 1, its phylome, world population structure and adaptation to the North American continent.</title>
        <authorList>
            <person name="Giordano R."/>
            <person name="Donthu R.K."/>
            <person name="Hernandez A.G."/>
            <person name="Wright C.L."/>
            <person name="Zimin A.V."/>
        </authorList>
    </citation>
    <scope>NUCLEOTIDE SEQUENCE [LARGE SCALE GENOMIC DNA]</scope>
    <source>
        <tissue evidence="1">Whole aphids</tissue>
    </source>
</reference>
<name>A0A6G0U4X0_APHGL</name>
<evidence type="ECO:0000313" key="2">
    <source>
        <dbReference type="Proteomes" id="UP000475862"/>
    </source>
</evidence>
<sequence>MNYEHKKFYDFSTSKLLANFRVFDRFPTIKTTYKEPCIKFSKLFGHPKIFYRHLKKNFSKKIENFSVQQGYSLLHRKPPPYFEIGALFRLVMLYTDTIKNKKKKHTHIIVKSIHSSLRSESKIRTTESNLNKGLKCMTSALLCEFCQKNTTKFVKSQKYSNHFVVLAVRCSKASLVKIFPGKTHYNKSILLRLSVLNSSKLAPPLRTQKKWSISILPTNIISLAAQGPFSRTSPLFWACPADSTNEKKIICTQLHLTVPHPPYLFNLATCDFFIFSKLKRDKKGKCFTDNEEVKNNGGAGRHHHKRRISKVMLICIFGENSKYLQ</sequence>
<gene>
    <name evidence="1" type="ORF">AGLY_001813</name>
</gene>
<proteinExistence type="predicted"/>
<comment type="caution">
    <text evidence="1">The sequence shown here is derived from an EMBL/GenBank/DDBJ whole genome shotgun (WGS) entry which is preliminary data.</text>
</comment>
<dbReference type="Gene3D" id="3.30.420.10">
    <property type="entry name" value="Ribonuclease H-like superfamily/Ribonuclease H"/>
    <property type="match status" value="1"/>
</dbReference>
<evidence type="ECO:0000313" key="1">
    <source>
        <dbReference type="EMBL" id="KAE9544124.1"/>
    </source>
</evidence>
<dbReference type="AlphaFoldDB" id="A0A6G0U4X0"/>
<dbReference type="OrthoDB" id="6434393at2759"/>
<dbReference type="EMBL" id="VYZN01000003">
    <property type="protein sequence ID" value="KAE9544124.1"/>
    <property type="molecule type" value="Genomic_DNA"/>
</dbReference>
<protein>
    <submittedName>
        <fullName evidence="1">Uncharacterized protein</fullName>
    </submittedName>
</protein>
<keyword evidence="2" id="KW-1185">Reference proteome</keyword>
<dbReference type="Proteomes" id="UP000475862">
    <property type="component" value="Unassembled WGS sequence"/>
</dbReference>
<accession>A0A6G0U4X0</accession>